<evidence type="ECO:0000256" key="4">
    <source>
        <dbReference type="ARBA" id="ARBA00023125"/>
    </source>
</evidence>
<sequence>MRVLIIEDEEAIAEAVAEVLKRNNYLVDVANDGESGRDFAMSNIYDLIILDLMLPKIDGFEILGEIRKSELAVPVVCLTAKSQIEDKIHGLDCGADDYLTKPFHMDELLARIRAVKRRSTNLQTSELLNFVDLKLNVSTFELHCRKGSVILTPKEARILEVMIHQGPIASSKELLIQKIWGYDSEAVDNNVEIQISFLRKKLVSLNTLVEIRTIRSVGYILAKKNA</sequence>
<dbReference type="GO" id="GO:0005829">
    <property type="term" value="C:cytosol"/>
    <property type="evidence" value="ECO:0007669"/>
    <property type="project" value="TreeGrafter"/>
</dbReference>
<dbReference type="GO" id="GO:0000976">
    <property type="term" value="F:transcription cis-regulatory region binding"/>
    <property type="evidence" value="ECO:0007669"/>
    <property type="project" value="TreeGrafter"/>
</dbReference>
<dbReference type="PANTHER" id="PTHR48111">
    <property type="entry name" value="REGULATOR OF RPOS"/>
    <property type="match status" value="1"/>
</dbReference>
<dbReference type="InterPro" id="IPR011006">
    <property type="entry name" value="CheY-like_superfamily"/>
</dbReference>
<dbReference type="SUPFAM" id="SSF46894">
    <property type="entry name" value="C-terminal effector domain of the bipartite response regulators"/>
    <property type="match status" value="1"/>
</dbReference>
<dbReference type="Pfam" id="PF00072">
    <property type="entry name" value="Response_reg"/>
    <property type="match status" value="1"/>
</dbReference>
<evidence type="ECO:0000313" key="10">
    <source>
        <dbReference type="EMBL" id="BDR58863.1"/>
    </source>
</evidence>
<keyword evidence="2" id="KW-0902">Two-component regulatory system</keyword>
<evidence type="ECO:0000259" key="8">
    <source>
        <dbReference type="PROSITE" id="PS50110"/>
    </source>
</evidence>
<dbReference type="Pfam" id="PF00486">
    <property type="entry name" value="Trans_reg_C"/>
    <property type="match status" value="1"/>
</dbReference>
<dbReference type="FunFam" id="3.40.50.2300:FF:000001">
    <property type="entry name" value="DNA-binding response regulator PhoB"/>
    <property type="match status" value="1"/>
</dbReference>
<evidence type="ECO:0000256" key="5">
    <source>
        <dbReference type="ARBA" id="ARBA00023163"/>
    </source>
</evidence>
<dbReference type="EMBL" id="AP026802">
    <property type="protein sequence ID" value="BDR58863.1"/>
    <property type="molecule type" value="Genomic_DNA"/>
</dbReference>
<dbReference type="PROSITE" id="PS50110">
    <property type="entry name" value="RESPONSE_REGULATORY"/>
    <property type="match status" value="1"/>
</dbReference>
<evidence type="ECO:0000256" key="6">
    <source>
        <dbReference type="PROSITE-ProRule" id="PRU00169"/>
    </source>
</evidence>
<dbReference type="RefSeq" id="WP_317634691.1">
    <property type="nucleotide sequence ID" value="NZ_AP026802.1"/>
</dbReference>
<evidence type="ECO:0000259" key="9">
    <source>
        <dbReference type="PROSITE" id="PS51755"/>
    </source>
</evidence>
<keyword evidence="1 6" id="KW-0597">Phosphoprotein</keyword>
<dbReference type="GO" id="GO:0006355">
    <property type="term" value="P:regulation of DNA-templated transcription"/>
    <property type="evidence" value="ECO:0007669"/>
    <property type="project" value="InterPro"/>
</dbReference>
<organism evidence="10 11">
    <name type="scientific">Xylocopilactobacillus apicola</name>
    <dbReference type="NCBI Taxonomy" id="2932184"/>
    <lineage>
        <taxon>Bacteria</taxon>
        <taxon>Bacillati</taxon>
        <taxon>Bacillota</taxon>
        <taxon>Bacilli</taxon>
        <taxon>Lactobacillales</taxon>
        <taxon>Lactobacillaceae</taxon>
        <taxon>Xylocopilactobacillus</taxon>
    </lineage>
</organism>
<dbReference type="Gene3D" id="6.10.250.690">
    <property type="match status" value="1"/>
</dbReference>
<dbReference type="PANTHER" id="PTHR48111:SF22">
    <property type="entry name" value="REGULATOR OF RPOS"/>
    <property type="match status" value="1"/>
</dbReference>
<feature type="domain" description="OmpR/PhoB-type" evidence="9">
    <location>
        <begin position="125"/>
        <end position="223"/>
    </location>
</feature>
<keyword evidence="5" id="KW-0804">Transcription</keyword>
<feature type="modified residue" description="4-aspartylphosphate" evidence="6">
    <location>
        <position position="51"/>
    </location>
</feature>
<dbReference type="AlphaFoldDB" id="A0AAU9DXL1"/>
<dbReference type="InterPro" id="IPR016032">
    <property type="entry name" value="Sig_transdc_resp-reg_C-effctor"/>
</dbReference>
<gene>
    <name evidence="10" type="ORF">XA3_13040</name>
</gene>
<dbReference type="Proteomes" id="UP001321861">
    <property type="component" value="Chromosome"/>
</dbReference>
<keyword evidence="3" id="KW-0805">Transcription regulation</keyword>
<dbReference type="PROSITE" id="PS51755">
    <property type="entry name" value="OMPR_PHOB"/>
    <property type="match status" value="1"/>
</dbReference>
<evidence type="ECO:0000313" key="11">
    <source>
        <dbReference type="Proteomes" id="UP001321861"/>
    </source>
</evidence>
<keyword evidence="11" id="KW-1185">Reference proteome</keyword>
<dbReference type="SUPFAM" id="SSF52172">
    <property type="entry name" value="CheY-like"/>
    <property type="match status" value="1"/>
</dbReference>
<evidence type="ECO:0000256" key="7">
    <source>
        <dbReference type="PROSITE-ProRule" id="PRU01091"/>
    </source>
</evidence>
<feature type="domain" description="Response regulatory" evidence="8">
    <location>
        <begin position="2"/>
        <end position="116"/>
    </location>
</feature>
<name>A0AAU9DXL1_9LACO</name>
<accession>A0AAU9DXL1</accession>
<dbReference type="InterPro" id="IPR001789">
    <property type="entry name" value="Sig_transdc_resp-reg_receiver"/>
</dbReference>
<keyword evidence="4 7" id="KW-0238">DNA-binding</keyword>
<dbReference type="CDD" id="cd00383">
    <property type="entry name" value="trans_reg_C"/>
    <property type="match status" value="1"/>
</dbReference>
<dbReference type="GO" id="GO:0000156">
    <property type="term" value="F:phosphorelay response regulator activity"/>
    <property type="evidence" value="ECO:0007669"/>
    <property type="project" value="TreeGrafter"/>
</dbReference>
<reference evidence="10 11" key="1">
    <citation type="journal article" date="2023" name="Microbiol. Spectr.">
        <title>Symbiosis of Carpenter Bees with Uncharacterized Lactic Acid Bacteria Showing NAD Auxotrophy.</title>
        <authorList>
            <person name="Kawasaki S."/>
            <person name="Ozawa K."/>
            <person name="Mori T."/>
            <person name="Yamamoto A."/>
            <person name="Ito M."/>
            <person name="Ohkuma M."/>
            <person name="Sakamoto M."/>
            <person name="Matsutani M."/>
        </authorList>
    </citation>
    <scope>NUCLEOTIDE SEQUENCE [LARGE SCALE GENOMIC DNA]</scope>
    <source>
        <strain evidence="10 11">XA3</strain>
    </source>
</reference>
<protein>
    <submittedName>
        <fullName evidence="10">DNA-binding response regulator</fullName>
    </submittedName>
</protein>
<dbReference type="SMART" id="SM00862">
    <property type="entry name" value="Trans_reg_C"/>
    <property type="match status" value="1"/>
</dbReference>
<evidence type="ECO:0000256" key="1">
    <source>
        <dbReference type="ARBA" id="ARBA00022553"/>
    </source>
</evidence>
<evidence type="ECO:0000256" key="2">
    <source>
        <dbReference type="ARBA" id="ARBA00023012"/>
    </source>
</evidence>
<dbReference type="KEGG" id="xap:XA3_13040"/>
<dbReference type="Gene3D" id="3.40.50.2300">
    <property type="match status" value="1"/>
</dbReference>
<dbReference type="GO" id="GO:0032993">
    <property type="term" value="C:protein-DNA complex"/>
    <property type="evidence" value="ECO:0007669"/>
    <property type="project" value="TreeGrafter"/>
</dbReference>
<proteinExistence type="predicted"/>
<dbReference type="SMART" id="SM00448">
    <property type="entry name" value="REC"/>
    <property type="match status" value="1"/>
</dbReference>
<evidence type="ECO:0000256" key="3">
    <source>
        <dbReference type="ARBA" id="ARBA00023015"/>
    </source>
</evidence>
<dbReference type="Gene3D" id="1.10.10.10">
    <property type="entry name" value="Winged helix-like DNA-binding domain superfamily/Winged helix DNA-binding domain"/>
    <property type="match status" value="1"/>
</dbReference>
<dbReference type="InterPro" id="IPR039420">
    <property type="entry name" value="WalR-like"/>
</dbReference>
<dbReference type="InterPro" id="IPR036388">
    <property type="entry name" value="WH-like_DNA-bd_sf"/>
</dbReference>
<dbReference type="InterPro" id="IPR001867">
    <property type="entry name" value="OmpR/PhoB-type_DNA-bd"/>
</dbReference>
<feature type="DNA-binding region" description="OmpR/PhoB-type" evidence="7">
    <location>
        <begin position="125"/>
        <end position="223"/>
    </location>
</feature>